<protein>
    <recommendedName>
        <fullName evidence="5">HupE/UreJ protein</fullName>
    </recommendedName>
</protein>
<feature type="transmembrane region" description="Helical" evidence="1">
    <location>
        <begin position="244"/>
        <end position="261"/>
    </location>
</feature>
<feature type="transmembrane region" description="Helical" evidence="1">
    <location>
        <begin position="267"/>
        <end position="286"/>
    </location>
</feature>
<keyword evidence="2" id="KW-0732">Signal</keyword>
<proteinExistence type="predicted"/>
<evidence type="ECO:0008006" key="5">
    <source>
        <dbReference type="Google" id="ProtNLM"/>
    </source>
</evidence>
<reference evidence="3" key="1">
    <citation type="submission" date="2021-01" db="EMBL/GenBank/DDBJ databases">
        <title>Whole genome shotgun sequence of Actinoplanes tereljensis NBRC 105297.</title>
        <authorList>
            <person name="Komaki H."/>
            <person name="Tamura T."/>
        </authorList>
    </citation>
    <scope>NUCLEOTIDE SEQUENCE</scope>
    <source>
        <strain evidence="3">NBRC 105297</strain>
    </source>
</reference>
<evidence type="ECO:0000256" key="2">
    <source>
        <dbReference type="SAM" id="SignalP"/>
    </source>
</evidence>
<name>A0A919TV33_9ACTN</name>
<organism evidence="3 4">
    <name type="scientific">Paractinoplanes tereljensis</name>
    <dbReference type="NCBI Taxonomy" id="571912"/>
    <lineage>
        <taxon>Bacteria</taxon>
        <taxon>Bacillati</taxon>
        <taxon>Actinomycetota</taxon>
        <taxon>Actinomycetes</taxon>
        <taxon>Micromonosporales</taxon>
        <taxon>Micromonosporaceae</taxon>
        <taxon>Paractinoplanes</taxon>
    </lineage>
</organism>
<dbReference type="EMBL" id="BOMY01000037">
    <property type="protein sequence ID" value="GIF22909.1"/>
    <property type="molecule type" value="Genomic_DNA"/>
</dbReference>
<feature type="transmembrane region" description="Helical" evidence="1">
    <location>
        <begin position="201"/>
        <end position="223"/>
    </location>
</feature>
<dbReference type="Pfam" id="PF13795">
    <property type="entry name" value="HupE_UreJ_2"/>
    <property type="match status" value="1"/>
</dbReference>
<feature type="chain" id="PRO_5037435425" description="HupE/UreJ protein" evidence="2">
    <location>
        <begin position="27"/>
        <end position="436"/>
    </location>
</feature>
<dbReference type="AlphaFoldDB" id="A0A919TV33"/>
<dbReference type="Proteomes" id="UP000623608">
    <property type="component" value="Unassembled WGS sequence"/>
</dbReference>
<sequence length="436" mass="45818">MRLPSLLAVAMMSATLLLFGASPASAHPMPHSVVLLDVHETSVTAQLEIPLGDLATASGIDVSQQDALRSYLTAHIRPVTTTGEAWTVSVGDLSVTATEQSSTGPYQELLASATLTPPPGGDLRHFLFRYDVVVHQVVTHTVLVSVRQDWAAGQVDADAVQVGTIEIDTRTMTVPALTVNLRGGSTWSGFVAMVRLGGNHILAGTDHLLFLLILLLPAPLLAARGRWRSTVGARTAVTRIGRTTLAFTVGHSVALAVSALTHLRFPAWPVEAFIAASILVGAIHAVRPLFPGREALVAGVFGLGHGMAFSFTLAEMQLSTGRLALSLLGFNLGIELVQVLLVALALPALIVLARLPIGRPFRLTAATVTGLAATGWLAARLGLANPLASAADSVGEHPTPMLLTLTATALAATAWTARTRFRARADRVRQRPPTAA</sequence>
<evidence type="ECO:0000256" key="1">
    <source>
        <dbReference type="SAM" id="Phobius"/>
    </source>
</evidence>
<feature type="signal peptide" evidence="2">
    <location>
        <begin position="1"/>
        <end position="26"/>
    </location>
</feature>
<comment type="caution">
    <text evidence="3">The sequence shown here is derived from an EMBL/GenBank/DDBJ whole genome shotgun (WGS) entry which is preliminary data.</text>
</comment>
<keyword evidence="4" id="KW-1185">Reference proteome</keyword>
<feature type="transmembrane region" description="Helical" evidence="1">
    <location>
        <begin position="334"/>
        <end position="353"/>
    </location>
</feature>
<keyword evidence="1" id="KW-1133">Transmembrane helix</keyword>
<feature type="transmembrane region" description="Helical" evidence="1">
    <location>
        <begin position="399"/>
        <end position="417"/>
    </location>
</feature>
<evidence type="ECO:0000313" key="3">
    <source>
        <dbReference type="EMBL" id="GIF22909.1"/>
    </source>
</evidence>
<evidence type="ECO:0000313" key="4">
    <source>
        <dbReference type="Proteomes" id="UP000623608"/>
    </source>
</evidence>
<accession>A0A919TV33</accession>
<gene>
    <name evidence="3" type="ORF">Ate02nite_56390</name>
</gene>
<feature type="transmembrane region" description="Helical" evidence="1">
    <location>
        <begin position="360"/>
        <end position="379"/>
    </location>
</feature>
<keyword evidence="1" id="KW-0472">Membrane</keyword>
<dbReference type="InterPro" id="IPR032809">
    <property type="entry name" value="Put_HupE_UreJ"/>
</dbReference>
<feature type="transmembrane region" description="Helical" evidence="1">
    <location>
        <begin position="295"/>
        <end position="314"/>
    </location>
</feature>
<dbReference type="RefSeq" id="WP_203810835.1">
    <property type="nucleotide sequence ID" value="NZ_BOMY01000037.1"/>
</dbReference>
<keyword evidence="1" id="KW-0812">Transmembrane</keyword>